<dbReference type="PANTHER" id="PTHR21716:SF53">
    <property type="entry name" value="PERMEASE PERM-RELATED"/>
    <property type="match status" value="1"/>
</dbReference>
<evidence type="ECO:0000256" key="7">
    <source>
        <dbReference type="ARBA" id="ARBA00023136"/>
    </source>
</evidence>
<name>A0A1H6Y6M8_9MICO</name>
<evidence type="ECO:0000256" key="1">
    <source>
        <dbReference type="ARBA" id="ARBA00004651"/>
    </source>
</evidence>
<feature type="region of interest" description="Disordered" evidence="8">
    <location>
        <begin position="420"/>
        <end position="439"/>
    </location>
</feature>
<dbReference type="GO" id="GO:0005886">
    <property type="term" value="C:plasma membrane"/>
    <property type="evidence" value="ECO:0007669"/>
    <property type="project" value="UniProtKB-SubCell"/>
</dbReference>
<feature type="compositionally biased region" description="Acidic residues" evidence="8">
    <location>
        <begin position="430"/>
        <end position="439"/>
    </location>
</feature>
<evidence type="ECO:0000256" key="6">
    <source>
        <dbReference type="ARBA" id="ARBA00022989"/>
    </source>
</evidence>
<feature type="transmembrane region" description="Helical" evidence="9">
    <location>
        <begin position="109"/>
        <end position="135"/>
    </location>
</feature>
<proteinExistence type="inferred from homology"/>
<feature type="transmembrane region" description="Helical" evidence="9">
    <location>
        <begin position="55"/>
        <end position="88"/>
    </location>
</feature>
<evidence type="ECO:0000313" key="11">
    <source>
        <dbReference type="Proteomes" id="UP000183315"/>
    </source>
</evidence>
<keyword evidence="3" id="KW-0813">Transport</keyword>
<reference evidence="11" key="1">
    <citation type="submission" date="2016-10" db="EMBL/GenBank/DDBJ databases">
        <authorList>
            <person name="Varghese N."/>
        </authorList>
    </citation>
    <scope>NUCLEOTIDE SEQUENCE [LARGE SCALE GENOMIC DNA]</scope>
    <source>
        <strain evidence="11">DSM 24868</strain>
    </source>
</reference>
<keyword evidence="6 9" id="KW-1133">Transmembrane helix</keyword>
<gene>
    <name evidence="10" type="ORF">SAMN05421637_1538</name>
</gene>
<evidence type="ECO:0000256" key="3">
    <source>
        <dbReference type="ARBA" id="ARBA00022448"/>
    </source>
</evidence>
<dbReference type="eggNOG" id="COG0628">
    <property type="taxonomic scope" value="Bacteria"/>
</dbReference>
<keyword evidence="11" id="KW-1185">Reference proteome</keyword>
<keyword evidence="7 9" id="KW-0472">Membrane</keyword>
<organism evidence="10 11">
    <name type="scientific">Demequina mangrovi</name>
    <dbReference type="NCBI Taxonomy" id="1043493"/>
    <lineage>
        <taxon>Bacteria</taxon>
        <taxon>Bacillati</taxon>
        <taxon>Actinomycetota</taxon>
        <taxon>Actinomycetes</taxon>
        <taxon>Micrococcales</taxon>
        <taxon>Demequinaceae</taxon>
        <taxon>Demequina</taxon>
    </lineage>
</organism>
<feature type="transmembrane region" description="Helical" evidence="9">
    <location>
        <begin position="347"/>
        <end position="376"/>
    </location>
</feature>
<dbReference type="Proteomes" id="UP000183315">
    <property type="component" value="Unassembled WGS sequence"/>
</dbReference>
<dbReference type="EMBL" id="FNZI01000003">
    <property type="protein sequence ID" value="SEJ35554.1"/>
    <property type="molecule type" value="Genomic_DNA"/>
</dbReference>
<sequence length="439" mass="47149">MRLAVFLASPARVAATTRLRSMADQPGPAEHESPPGDIAAEYVPLWLRITAAWSWRLIIVGIIAYVMFAGFTNFASILLPLAIAMLIAAPLEQAVARLHKWGVPRALGAALAILALVTVVLGLAVAAGSSIVAGFGDLQEAAVKGFDQFLDWLVDGPIHLSREQIDDMLGNVTKTVQDNAWGVATGAFSVTGTIGSLFAGSIVALFSLFFFMKDGRRLWLFFVRLVPKSRGDRVDNAGMTAWLTLRRYTETSVFVAFIDAVGIGTGAWVLGLPLAFPIAIFVFLLSFIPLFGATLSGAIAVLVALFDGGWPTALWMLAIVLLVQQIEGNVLYPWLFGKAASLHPLVILLTVSIGTLLLGLIGAVIAVPIVSFVYAFGRSLHAQMTAEPEAPPDTGAVLTEHPREALKKAREVIAKTGEIRVRRRHPEGSHEDDEDDPRA</sequence>
<feature type="transmembrane region" description="Helical" evidence="9">
    <location>
        <begin position="253"/>
        <end position="272"/>
    </location>
</feature>
<protein>
    <submittedName>
        <fullName evidence="10">Predicted PurR-regulated permease PerM</fullName>
    </submittedName>
</protein>
<dbReference type="InterPro" id="IPR002549">
    <property type="entry name" value="AI-2E-like"/>
</dbReference>
<accession>A0A1H6Y6M8</accession>
<dbReference type="AlphaFoldDB" id="A0A1H6Y6M8"/>
<evidence type="ECO:0000256" key="5">
    <source>
        <dbReference type="ARBA" id="ARBA00022692"/>
    </source>
</evidence>
<keyword evidence="5 9" id="KW-0812">Transmembrane</keyword>
<feature type="transmembrane region" description="Helical" evidence="9">
    <location>
        <begin position="278"/>
        <end position="306"/>
    </location>
</feature>
<feature type="transmembrane region" description="Helical" evidence="9">
    <location>
        <begin position="187"/>
        <end position="211"/>
    </location>
</feature>
<comment type="similarity">
    <text evidence="2">Belongs to the autoinducer-2 exporter (AI-2E) (TC 2.A.86) family.</text>
</comment>
<dbReference type="Pfam" id="PF01594">
    <property type="entry name" value="AI-2E_transport"/>
    <property type="match status" value="1"/>
</dbReference>
<comment type="subcellular location">
    <subcellularLocation>
        <location evidence="1">Cell membrane</location>
        <topology evidence="1">Multi-pass membrane protein</topology>
    </subcellularLocation>
</comment>
<evidence type="ECO:0000313" key="10">
    <source>
        <dbReference type="EMBL" id="SEJ35554.1"/>
    </source>
</evidence>
<feature type="transmembrane region" description="Helical" evidence="9">
    <location>
        <begin position="313"/>
        <end position="335"/>
    </location>
</feature>
<dbReference type="PANTHER" id="PTHR21716">
    <property type="entry name" value="TRANSMEMBRANE PROTEIN"/>
    <property type="match status" value="1"/>
</dbReference>
<evidence type="ECO:0000256" key="9">
    <source>
        <dbReference type="SAM" id="Phobius"/>
    </source>
</evidence>
<evidence type="ECO:0000256" key="2">
    <source>
        <dbReference type="ARBA" id="ARBA00009773"/>
    </source>
</evidence>
<keyword evidence="4" id="KW-1003">Cell membrane</keyword>
<dbReference type="GO" id="GO:0055085">
    <property type="term" value="P:transmembrane transport"/>
    <property type="evidence" value="ECO:0007669"/>
    <property type="project" value="TreeGrafter"/>
</dbReference>
<evidence type="ECO:0000256" key="8">
    <source>
        <dbReference type="SAM" id="MobiDB-lite"/>
    </source>
</evidence>
<dbReference type="STRING" id="1043493.SAMN05421637_1538"/>
<evidence type="ECO:0000256" key="4">
    <source>
        <dbReference type="ARBA" id="ARBA00022475"/>
    </source>
</evidence>